<evidence type="ECO:0000313" key="2">
    <source>
        <dbReference type="Proteomes" id="UP000299102"/>
    </source>
</evidence>
<accession>A0A4C1TPU3</accession>
<dbReference type="Proteomes" id="UP000299102">
    <property type="component" value="Unassembled WGS sequence"/>
</dbReference>
<name>A0A4C1TPU3_EUMVA</name>
<keyword evidence="2" id="KW-1185">Reference proteome</keyword>
<dbReference type="EMBL" id="BGZK01000075">
    <property type="protein sequence ID" value="GBP15976.1"/>
    <property type="molecule type" value="Genomic_DNA"/>
</dbReference>
<organism evidence="1 2">
    <name type="scientific">Eumeta variegata</name>
    <name type="common">Bagworm moth</name>
    <name type="synonym">Eumeta japonica</name>
    <dbReference type="NCBI Taxonomy" id="151549"/>
    <lineage>
        <taxon>Eukaryota</taxon>
        <taxon>Metazoa</taxon>
        <taxon>Ecdysozoa</taxon>
        <taxon>Arthropoda</taxon>
        <taxon>Hexapoda</taxon>
        <taxon>Insecta</taxon>
        <taxon>Pterygota</taxon>
        <taxon>Neoptera</taxon>
        <taxon>Endopterygota</taxon>
        <taxon>Lepidoptera</taxon>
        <taxon>Glossata</taxon>
        <taxon>Ditrysia</taxon>
        <taxon>Tineoidea</taxon>
        <taxon>Psychidae</taxon>
        <taxon>Oiketicinae</taxon>
        <taxon>Eumeta</taxon>
    </lineage>
</organism>
<proteinExistence type="predicted"/>
<comment type="caution">
    <text evidence="1">The sequence shown here is derived from an EMBL/GenBank/DDBJ whole genome shotgun (WGS) entry which is preliminary data.</text>
</comment>
<reference evidence="1 2" key="1">
    <citation type="journal article" date="2019" name="Commun. Biol.">
        <title>The bagworm genome reveals a unique fibroin gene that provides high tensile strength.</title>
        <authorList>
            <person name="Kono N."/>
            <person name="Nakamura H."/>
            <person name="Ohtoshi R."/>
            <person name="Tomita M."/>
            <person name="Numata K."/>
            <person name="Arakawa K."/>
        </authorList>
    </citation>
    <scope>NUCLEOTIDE SEQUENCE [LARGE SCALE GENOMIC DNA]</scope>
</reference>
<gene>
    <name evidence="1" type="ORF">EVAR_12555_1</name>
</gene>
<evidence type="ECO:0000313" key="1">
    <source>
        <dbReference type="EMBL" id="GBP15976.1"/>
    </source>
</evidence>
<protein>
    <submittedName>
        <fullName evidence="1">Uncharacterized protein</fullName>
    </submittedName>
</protein>
<sequence length="76" mass="8483">MPFVVLSVQCRVMQNPIVVIRAASGSITRVRALGLAFVRIEIEVPPPNGSPFVVPLPVIGSSPRVDWRRWMIIDFK</sequence>
<dbReference type="AlphaFoldDB" id="A0A4C1TPU3"/>